<sequence>MERHTVIGTWGNTALSENLIDDPSLARAVSNIVPRSERQPDLKQLKETYVETGVLPQVMNFSNQIVYGRRGTGKTHVLQVLGGELEGEAATELIYLDVRLLGSAHLFQDESRHPAERCVAVFKDLLSLVQARLLDLATDPDRDGRGMQEVSEFADFILRKTAEVTARDVKARTDHEAEVGLELHGKISAVGPEVGAKTSDRRKVSTSTGVEYTEALRESVVFSETYQMVDRTLEALGINHLVLVIDEWTSLPVDMQPFVAEFIKRSFFPSTRVTVKIGSLEYRSRFTLNLSEGNPIGFELGPDITANLDLDDYYVYERNPDRVTEIFQEVLYKHVVPGMPHGSLIQYGAKDAVSFRTRLFTEKQTFVELVRAGEGVVRDFLGIFASAFFKAKNSGRQKIDLYSVEEAARDWYETDKSTVLSAAQREALQRIITDVIGGRQTKMFMLRREDADHPMVQSLFDLRLLHLISRGYSDKENPGQRYNIYALDYGTYVDLKRTKVQPEDLSQADSGEEVEPTADRIVPFADKRSIRRVILQTSIFDDL</sequence>
<protein>
    <recommendedName>
        <fullName evidence="3">ATP-binding protein</fullName>
    </recommendedName>
</protein>
<reference evidence="1 2" key="1">
    <citation type="submission" date="2023-03" db="EMBL/GenBank/DDBJ databases">
        <title>YIM 133296 draft genome.</title>
        <authorList>
            <person name="Xiong L."/>
        </authorList>
    </citation>
    <scope>NUCLEOTIDE SEQUENCE [LARGE SCALE GENOMIC DNA]</scope>
    <source>
        <strain evidence="1 2">YIM 133296</strain>
    </source>
</reference>
<comment type="caution">
    <text evidence="1">The sequence shown here is derived from an EMBL/GenBank/DDBJ whole genome shotgun (WGS) entry which is preliminary data.</text>
</comment>
<proteinExistence type="predicted"/>
<dbReference type="InterPro" id="IPR027417">
    <property type="entry name" value="P-loop_NTPase"/>
</dbReference>
<name>A0ABT6C9P2_9MICO</name>
<dbReference type="RefSeq" id="WP_277192940.1">
    <property type="nucleotide sequence ID" value="NZ_JAROAV010000037.1"/>
</dbReference>
<evidence type="ECO:0000313" key="2">
    <source>
        <dbReference type="Proteomes" id="UP001528912"/>
    </source>
</evidence>
<evidence type="ECO:0008006" key="3">
    <source>
        <dbReference type="Google" id="ProtNLM"/>
    </source>
</evidence>
<dbReference type="Proteomes" id="UP001528912">
    <property type="component" value="Unassembled WGS sequence"/>
</dbReference>
<dbReference type="SUPFAM" id="SSF52540">
    <property type="entry name" value="P-loop containing nucleoside triphosphate hydrolases"/>
    <property type="match status" value="1"/>
</dbReference>
<organism evidence="1 2">
    <name type="scientific">Luteipulveratus flavus</name>
    <dbReference type="NCBI Taxonomy" id="3031728"/>
    <lineage>
        <taxon>Bacteria</taxon>
        <taxon>Bacillati</taxon>
        <taxon>Actinomycetota</taxon>
        <taxon>Actinomycetes</taxon>
        <taxon>Micrococcales</taxon>
        <taxon>Dermacoccaceae</taxon>
        <taxon>Luteipulveratus</taxon>
    </lineage>
</organism>
<evidence type="ECO:0000313" key="1">
    <source>
        <dbReference type="EMBL" id="MDF8265627.1"/>
    </source>
</evidence>
<dbReference type="EMBL" id="JAROAV010000037">
    <property type="protein sequence ID" value="MDF8265627.1"/>
    <property type="molecule type" value="Genomic_DNA"/>
</dbReference>
<keyword evidence="2" id="KW-1185">Reference proteome</keyword>
<gene>
    <name evidence="1" type="ORF">P4R38_15365</name>
</gene>
<accession>A0ABT6C9P2</accession>